<reference evidence="2" key="2">
    <citation type="submission" date="2025-08" db="UniProtKB">
        <authorList>
            <consortium name="RefSeq"/>
        </authorList>
    </citation>
    <scope>IDENTIFICATION</scope>
    <source>
        <tissue evidence="2">Leaf</tissue>
    </source>
</reference>
<reference evidence="1" key="1">
    <citation type="journal article" date="2014" name="Nat. Commun.">
        <title>The tobacco genome sequence and its comparison with those of tomato and potato.</title>
        <authorList>
            <person name="Sierro N."/>
            <person name="Battey J.N."/>
            <person name="Ouadi S."/>
            <person name="Bakaher N."/>
            <person name="Bovet L."/>
            <person name="Willig A."/>
            <person name="Goepfert S."/>
            <person name="Peitsch M.C."/>
            <person name="Ivanov N.V."/>
        </authorList>
    </citation>
    <scope>NUCLEOTIDE SEQUENCE [LARGE SCALE GENOMIC DNA]</scope>
</reference>
<gene>
    <name evidence="2" type="primary">LOC142162049</name>
</gene>
<keyword evidence="1" id="KW-1185">Reference proteome</keyword>
<dbReference type="Proteomes" id="UP000790787">
    <property type="component" value="Chromosome 7"/>
</dbReference>
<sequence length="196" mass="22487">MALEKPSITPRSSENPSCKVGKKWTTIFPYCIWELWKKRNNNNINNLNNYLDIRKVIHASWEFTFFTERNPFVEKTIKVEISWIKPNKEVIKLNGDGVFCNKSSRAGLGGAFRNNKGDWIIGYHKSCQASSPIHAEIQVILEGLKIARDVNFTMLEIETDSTDVIKLIYENNSSYSNIVCECRWLNAPIEDPNAEA</sequence>
<name>A0AC58RP00_TOBAC</name>
<evidence type="ECO:0000313" key="1">
    <source>
        <dbReference type="Proteomes" id="UP000790787"/>
    </source>
</evidence>
<organism evidence="1 2">
    <name type="scientific">Nicotiana tabacum</name>
    <name type="common">Common tobacco</name>
    <dbReference type="NCBI Taxonomy" id="4097"/>
    <lineage>
        <taxon>Eukaryota</taxon>
        <taxon>Viridiplantae</taxon>
        <taxon>Streptophyta</taxon>
        <taxon>Embryophyta</taxon>
        <taxon>Tracheophyta</taxon>
        <taxon>Spermatophyta</taxon>
        <taxon>Magnoliopsida</taxon>
        <taxon>eudicotyledons</taxon>
        <taxon>Gunneridae</taxon>
        <taxon>Pentapetalae</taxon>
        <taxon>asterids</taxon>
        <taxon>lamiids</taxon>
        <taxon>Solanales</taxon>
        <taxon>Solanaceae</taxon>
        <taxon>Nicotianoideae</taxon>
        <taxon>Nicotianeae</taxon>
        <taxon>Nicotiana</taxon>
    </lineage>
</organism>
<protein>
    <submittedName>
        <fullName evidence="2">Uncharacterized protein LOC142162049</fullName>
    </submittedName>
</protein>
<accession>A0AC58RP00</accession>
<evidence type="ECO:0000313" key="2">
    <source>
        <dbReference type="RefSeq" id="XP_075074451.1"/>
    </source>
</evidence>
<dbReference type="RefSeq" id="XP_075074451.1">
    <property type="nucleotide sequence ID" value="XM_075218350.1"/>
</dbReference>
<proteinExistence type="predicted"/>